<keyword evidence="5 15" id="KW-0436">Ligase</keyword>
<evidence type="ECO:0000256" key="11">
    <source>
        <dbReference type="ARBA" id="ARBA00032849"/>
    </source>
</evidence>
<dbReference type="InterPro" id="IPR030662">
    <property type="entry name" value="DPH6/MJ0570"/>
</dbReference>
<keyword evidence="6" id="KW-0547">Nucleotide-binding</keyword>
<feature type="compositionally biased region" description="Low complexity" evidence="13">
    <location>
        <begin position="644"/>
        <end position="653"/>
    </location>
</feature>
<evidence type="ECO:0000256" key="10">
    <source>
        <dbReference type="ARBA" id="ARBA00031552"/>
    </source>
</evidence>
<evidence type="ECO:0000256" key="5">
    <source>
        <dbReference type="ARBA" id="ARBA00022598"/>
    </source>
</evidence>
<evidence type="ECO:0000256" key="1">
    <source>
        <dbReference type="ARBA" id="ARBA00005156"/>
    </source>
</evidence>
<dbReference type="Gene3D" id="3.90.1490.10">
    <property type="entry name" value="putative n-type atp pyrophosphatase, domain 2"/>
    <property type="match status" value="1"/>
</dbReference>
<dbReference type="CDD" id="cd01994">
    <property type="entry name" value="AANH_PF0828-like"/>
    <property type="match status" value="1"/>
</dbReference>
<evidence type="ECO:0000256" key="12">
    <source>
        <dbReference type="ARBA" id="ARBA00048108"/>
    </source>
</evidence>
<comment type="catalytic activity">
    <reaction evidence="12">
        <text>diphthine-[translation elongation factor 2] + NH4(+) + ATP = diphthamide-[translation elongation factor 2] + AMP + diphosphate + H(+)</text>
        <dbReference type="Rhea" id="RHEA:19753"/>
        <dbReference type="Rhea" id="RHEA-COMP:10172"/>
        <dbReference type="Rhea" id="RHEA-COMP:10174"/>
        <dbReference type="ChEBI" id="CHEBI:15378"/>
        <dbReference type="ChEBI" id="CHEBI:16692"/>
        <dbReference type="ChEBI" id="CHEBI:28938"/>
        <dbReference type="ChEBI" id="CHEBI:30616"/>
        <dbReference type="ChEBI" id="CHEBI:33019"/>
        <dbReference type="ChEBI" id="CHEBI:82696"/>
        <dbReference type="ChEBI" id="CHEBI:456215"/>
        <dbReference type="EC" id="6.3.1.14"/>
    </reaction>
</comment>
<gene>
    <name evidence="15" type="ORF">C2E21_1655</name>
</gene>
<dbReference type="PANTHER" id="PTHR12196">
    <property type="entry name" value="DOMAIN OF UNKNOWN FUNCTION 71 DUF71 -CONTAINING PROTEIN"/>
    <property type="match status" value="1"/>
</dbReference>
<feature type="domain" description="Diphthamide synthase" evidence="14">
    <location>
        <begin position="1"/>
        <end position="225"/>
    </location>
</feature>
<dbReference type="SUPFAM" id="SSF52402">
    <property type="entry name" value="Adenine nucleotide alpha hydrolases-like"/>
    <property type="match status" value="1"/>
</dbReference>
<evidence type="ECO:0000256" key="3">
    <source>
        <dbReference type="ARBA" id="ARBA00012089"/>
    </source>
</evidence>
<dbReference type="InterPro" id="IPR002761">
    <property type="entry name" value="Diphthami_syn_dom"/>
</dbReference>
<dbReference type="FunFam" id="3.90.1490.10:FF:000001">
    <property type="entry name" value="Diphthine--ammonia ligase"/>
    <property type="match status" value="1"/>
</dbReference>
<name>A0A2P6TZN1_CHLSO</name>
<dbReference type="EMBL" id="LHPG02000003">
    <property type="protein sequence ID" value="PRW59519.1"/>
    <property type="molecule type" value="Genomic_DNA"/>
</dbReference>
<dbReference type="GO" id="GO:0017178">
    <property type="term" value="F:diphthine-ammonia ligase activity"/>
    <property type="evidence" value="ECO:0007669"/>
    <property type="project" value="UniProtKB-EC"/>
</dbReference>
<dbReference type="GO" id="GO:0017183">
    <property type="term" value="P:protein histidyl modification to diphthamide"/>
    <property type="evidence" value="ECO:0007669"/>
    <property type="project" value="TreeGrafter"/>
</dbReference>
<dbReference type="Pfam" id="PF01902">
    <property type="entry name" value="Diphthami_syn_2"/>
    <property type="match status" value="1"/>
</dbReference>
<dbReference type="Gene3D" id="3.30.1330.40">
    <property type="entry name" value="RutC-like"/>
    <property type="match status" value="2"/>
</dbReference>
<sequence length="783" mass="81824">MKTVALVSGGKDSCYNMVLCQQYGHEVVALANLLPEAQETDDLDSYMYQTVGHQVIAAYAECMGLPLYRRRITGRSADQRLVYEDTQGDEVEDLAALLAYIKQQHPEVTAVASGAIASDYQRTRVERVCARLGLVSLAYLWHQPQAALLRRMIDSNIDAILVKIAAAGLTPRKHLGARLASLPAQLHALRRLYGSNVCGEGGEYESLTLDCPLFTRGRIVLDSWQAVTVSEDSMAPVALLHPTAFHVEPKQPAAGSTAAAAGAAAAEVIEVPPDWWPPVAQQAGEPAGSAAPSAAKAALDVQLSTVEGGQYCSLTASVAAAPAGADLDLSSAAGTAAALSSALRRISDALPGLGLRWTSSLFVHLYVPSMAQFGAANAAYAAFLPAINPPSRATVELGGNAELALVVEVLFARQPEGRRVLHVQSISEWAPSCIGPYSQATRHRGLALFAGQIALDPPTMGIIGGGIDAQCVRCLLSCQRVAVAVRTDLPQSLLWCTVYCSDASGAAGRQRAAAHLAAFLEGQLDTALLEQQPQQLQDSSSTEQQAGDGSGSGGDSEEEGEEAASDGEEDLELDEYLQPPAMRPHWQPLLTFVTVPELPRGVLVEIQPAACLVDESLAEDSSSSSDEEEGEEAAAARRSRREAAAAARPAGSSMPGWIGRLRRTSNGSSSSSLWSPGRLCKVHSSISRAAAAADWRWTVRIAASELAAGVEAAGLEAADVAACKIYCLASLLGSQGGPTAAELREAIAAALPGVQPAVVPVTAVGSSAGAEAAILLEALALRS</sequence>
<accession>A0A2P6TZN1</accession>
<evidence type="ECO:0000256" key="7">
    <source>
        <dbReference type="ARBA" id="ARBA00022840"/>
    </source>
</evidence>
<evidence type="ECO:0000256" key="13">
    <source>
        <dbReference type="SAM" id="MobiDB-lite"/>
    </source>
</evidence>
<dbReference type="STRING" id="3076.A0A2P6TZN1"/>
<comment type="caution">
    <text evidence="15">The sequence shown here is derived from an EMBL/GenBank/DDBJ whole genome shotgun (WGS) entry which is preliminary data.</text>
</comment>
<feature type="compositionally biased region" description="Polar residues" evidence="13">
    <location>
        <begin position="532"/>
        <end position="545"/>
    </location>
</feature>
<proteinExistence type="inferred from homology"/>
<reference evidence="15 16" key="1">
    <citation type="journal article" date="2018" name="Plant J.">
        <title>Genome sequences of Chlorella sorokiniana UTEX 1602 and Micractinium conductrix SAG 241.80: implications to maltose excretion by a green alga.</title>
        <authorList>
            <person name="Arriola M.B."/>
            <person name="Velmurugan N."/>
            <person name="Zhang Y."/>
            <person name="Plunkett M.H."/>
            <person name="Hondzo H."/>
            <person name="Barney B.M."/>
        </authorList>
    </citation>
    <scope>NUCLEOTIDE SEQUENCE [LARGE SCALE GENOMIC DNA]</scope>
    <source>
        <strain evidence="16">UTEX 1602</strain>
    </source>
</reference>
<evidence type="ECO:0000256" key="9">
    <source>
        <dbReference type="ARBA" id="ARBA00031202"/>
    </source>
</evidence>
<feature type="region of interest" description="Disordered" evidence="13">
    <location>
        <begin position="617"/>
        <end position="661"/>
    </location>
</feature>
<evidence type="ECO:0000256" key="6">
    <source>
        <dbReference type="ARBA" id="ARBA00022741"/>
    </source>
</evidence>
<dbReference type="PANTHER" id="PTHR12196:SF2">
    <property type="entry name" value="DIPHTHINE--AMMONIA LIGASE"/>
    <property type="match status" value="1"/>
</dbReference>
<evidence type="ECO:0000313" key="15">
    <source>
        <dbReference type="EMBL" id="PRW59519.1"/>
    </source>
</evidence>
<feature type="region of interest" description="Disordered" evidence="13">
    <location>
        <begin position="532"/>
        <end position="570"/>
    </location>
</feature>
<evidence type="ECO:0000313" key="16">
    <source>
        <dbReference type="Proteomes" id="UP000239899"/>
    </source>
</evidence>
<dbReference type="FunFam" id="3.40.50.620:FF:000069">
    <property type="entry name" value="diphthine--ammonia ligase"/>
    <property type="match status" value="1"/>
</dbReference>
<dbReference type="OrthoDB" id="686384at2759"/>
<comment type="similarity">
    <text evidence="2">Belongs to the Diphthine--ammonia ligase family.</text>
</comment>
<feature type="compositionally biased region" description="Acidic residues" evidence="13">
    <location>
        <begin position="555"/>
        <end position="570"/>
    </location>
</feature>
<evidence type="ECO:0000256" key="8">
    <source>
        <dbReference type="ARBA" id="ARBA00029814"/>
    </source>
</evidence>
<dbReference type="AlphaFoldDB" id="A0A2P6TZN1"/>
<dbReference type="SUPFAM" id="SSF55298">
    <property type="entry name" value="YjgF-like"/>
    <property type="match status" value="2"/>
</dbReference>
<evidence type="ECO:0000256" key="2">
    <source>
        <dbReference type="ARBA" id="ARBA00008496"/>
    </source>
</evidence>
<keyword evidence="7" id="KW-0067">ATP-binding</keyword>
<dbReference type="InterPro" id="IPR014729">
    <property type="entry name" value="Rossmann-like_a/b/a_fold"/>
</dbReference>
<dbReference type="GO" id="GO:0005524">
    <property type="term" value="F:ATP binding"/>
    <property type="evidence" value="ECO:0007669"/>
    <property type="project" value="UniProtKB-KW"/>
</dbReference>
<dbReference type="InterPro" id="IPR035959">
    <property type="entry name" value="RutC-like_sf"/>
</dbReference>
<evidence type="ECO:0000256" key="4">
    <source>
        <dbReference type="ARBA" id="ARBA00018426"/>
    </source>
</evidence>
<comment type="pathway">
    <text evidence="1">Protein modification; peptidyl-diphthamide biosynthesis.</text>
</comment>
<dbReference type="EC" id="6.3.1.14" evidence="3"/>
<dbReference type="Proteomes" id="UP000239899">
    <property type="component" value="Unassembled WGS sequence"/>
</dbReference>
<dbReference type="Gene3D" id="3.40.50.620">
    <property type="entry name" value="HUPs"/>
    <property type="match status" value="1"/>
</dbReference>
<protein>
    <recommendedName>
        <fullName evidence="4">Diphthine--ammonia ligase</fullName>
        <ecNumber evidence="3">6.3.1.14</ecNumber>
    </recommendedName>
    <alternativeName>
        <fullName evidence="9">ATP-binding domain-containing protein 4</fullName>
    </alternativeName>
    <alternativeName>
        <fullName evidence="8">Diphthamide synthase</fullName>
    </alternativeName>
    <alternativeName>
        <fullName evidence="10">Diphthamide synthetase</fullName>
    </alternativeName>
    <alternativeName>
        <fullName evidence="11">Protein DPH6 homolog</fullName>
    </alternativeName>
</protein>
<organism evidence="15 16">
    <name type="scientific">Chlorella sorokiniana</name>
    <name type="common">Freshwater green alga</name>
    <dbReference type="NCBI Taxonomy" id="3076"/>
    <lineage>
        <taxon>Eukaryota</taxon>
        <taxon>Viridiplantae</taxon>
        <taxon>Chlorophyta</taxon>
        <taxon>core chlorophytes</taxon>
        <taxon>Trebouxiophyceae</taxon>
        <taxon>Chlorellales</taxon>
        <taxon>Chlorellaceae</taxon>
        <taxon>Chlorella clade</taxon>
        <taxon>Chlorella</taxon>
    </lineage>
</organism>
<evidence type="ECO:0000259" key="14">
    <source>
        <dbReference type="Pfam" id="PF01902"/>
    </source>
</evidence>
<dbReference type="NCBIfam" id="TIGR00290">
    <property type="entry name" value="MJ0570_dom"/>
    <property type="match status" value="1"/>
</dbReference>
<keyword evidence="16" id="KW-1185">Reference proteome</keyword>